<dbReference type="EMBL" id="AEYJ02001324">
    <property type="protein sequence ID" value="KFH03073.1"/>
    <property type="molecule type" value="Genomic_DNA"/>
</dbReference>
<comment type="caution">
    <text evidence="2">The sequence shown here is derived from an EMBL/GenBank/DDBJ whole genome shotgun (WGS) entry which is preliminary data.</text>
</comment>
<proteinExistence type="predicted"/>
<feature type="region of interest" description="Disordered" evidence="1">
    <location>
        <begin position="742"/>
        <end position="777"/>
    </location>
</feature>
<name>A0A086PRU1_TOXGO</name>
<accession>A0A086PRU1</accession>
<feature type="region of interest" description="Disordered" evidence="1">
    <location>
        <begin position="187"/>
        <end position="330"/>
    </location>
</feature>
<feature type="compositionally biased region" description="Polar residues" evidence="1">
    <location>
        <begin position="816"/>
        <end position="829"/>
    </location>
</feature>
<feature type="region of interest" description="Disordered" evidence="1">
    <location>
        <begin position="632"/>
        <end position="677"/>
    </location>
</feature>
<organism evidence="2 3">
    <name type="scientific">Toxoplasma gondii VAND</name>
    <dbReference type="NCBI Taxonomy" id="933077"/>
    <lineage>
        <taxon>Eukaryota</taxon>
        <taxon>Sar</taxon>
        <taxon>Alveolata</taxon>
        <taxon>Apicomplexa</taxon>
        <taxon>Conoidasida</taxon>
        <taxon>Coccidia</taxon>
        <taxon>Eucoccidiorida</taxon>
        <taxon>Eimeriorina</taxon>
        <taxon>Sarcocystidae</taxon>
        <taxon>Toxoplasma</taxon>
    </lineage>
</organism>
<dbReference type="VEuPathDB" id="ToxoDB:TGVAND_229770"/>
<feature type="compositionally biased region" description="Basic and acidic residues" evidence="1">
    <location>
        <begin position="1070"/>
        <end position="1091"/>
    </location>
</feature>
<feature type="region of interest" description="Disordered" evidence="1">
    <location>
        <begin position="1140"/>
        <end position="1230"/>
    </location>
</feature>
<feature type="compositionally biased region" description="Basic and acidic residues" evidence="1">
    <location>
        <begin position="1105"/>
        <end position="1118"/>
    </location>
</feature>
<feature type="region of interest" description="Disordered" evidence="1">
    <location>
        <begin position="369"/>
        <end position="586"/>
    </location>
</feature>
<protein>
    <submittedName>
        <fullName evidence="2">Uncharacterized protein</fullName>
    </submittedName>
</protein>
<dbReference type="Proteomes" id="UP000028840">
    <property type="component" value="Unassembled WGS sequence"/>
</dbReference>
<feature type="compositionally biased region" description="Polar residues" evidence="1">
    <location>
        <begin position="1041"/>
        <end position="1053"/>
    </location>
</feature>
<sequence>MSFSQGYGAPREEPLAVPLAPPGNFLGASLSLAGGPTGPGGPYTHAGGFAAPYQAFAAGARSEASSHVGLQVSLGSPSGPTAPSGPSPAGAFGATAALAASLSPLGPAPPRPAGIALAPARGPAFHPFPGAVSASNFGAGFGGGQFVQHGYVPTTGLVPVTPQQSRSLAVAAVAATAALAAEAAAETSRGGGPAGPAGSAGAQAGYPGKGGVSRAPKGARLGSQVDALEGPGAPSMGPRGDRETDPPGPGGQSSRRPAPGAPGAGPGDGLGGILGALKGRVAPQGADAPHGDRDEGFRESRRPPGQNAGRRDAGRLGIGPACPATPSSGQVGHDVMTAVAVENESLKWSLFISNALKWAAAPELDFDEDDGGWGSTLGAEGSVGDSDAPTVSPRPSVDEPGAHVAGASRAPLSSSGGGEGAFPFRFSSRTPPGRGAGQPNEPGCEDEEEAERQRRRTLQAQERLRRKKRFQRGPERSESPSADAPAPAREETLPGPSGRHNKGLEGLPLEFEERRGDKGPGGPGCASGVPSQDPGGAGDSGGNALGGRCGAGTAPASPAVWGMGMERKGEGDSQGARGTGAEGGYFVDSGAEEEEEEDAGLLRVLGVCCNDLVEDIVTSAVSYAMTLRGASARSCPPSVLSSASSGPDLQPASLRVSQGQTPPGGQSPGVCGAPEGARQGLSSAAAAAALEGGGTGRVVEVTKEHVDFALDRLWGEETVQGLLEGIRERKRANRSLRLRREESRLAQLAKGGDASPRDSGPASAPRQPDQGQGEEGGADEDLLAEELFFGGCFAEEGNEVETQNTEKEAGPDSRRTSAGQSATGVTPTKGQARRVLPAVDFYREALEKTAAWNDIERSVSDMTSPPAFHEHLAQAEFLVAQTYLREELEKVESCASALDGDPDAGPLALGHNEAPTLSLVPEGRMRTQDGVASLLAEAQTLAKRAREKAAKIALEEQKENGARPTGDQDSLLCRAFDFGSGPLSEGFASVGVDAGVEKARVSSSSRAPADFEGGSGSSKEEAFVFELQGRAEGEHDREGQPATNMLSEESTLTPGVVAEVEPRLGGQIEAAERGGREVLRPEETPYNREDAEFGFEFVPGCAGETGEKDEAENERNDGDVDGDLEQALEEELEECLLLGVDEGAQTPDAVSVPRPERQGDDLLFPPEFPTNQARCQTDFEGGTAESGRLWGDKEDPSDLAPESSGDGEAGDEEGNLDLEEELFGGMEEEA</sequence>
<feature type="compositionally biased region" description="Low complexity" evidence="1">
    <location>
        <begin position="634"/>
        <end position="647"/>
    </location>
</feature>
<reference evidence="2 3" key="1">
    <citation type="submission" date="2014-08" db="EMBL/GenBank/DDBJ databases">
        <authorList>
            <person name="Sibley D."/>
            <person name="Venepally P."/>
            <person name="Karamycheva S."/>
            <person name="Hadjithomas M."/>
            <person name="Khan A."/>
            <person name="Brunk B."/>
            <person name="Roos D."/>
            <person name="Caler E."/>
            <person name="Lorenzi H."/>
        </authorList>
    </citation>
    <scope>NUCLEOTIDE SEQUENCE [LARGE SCALE GENOMIC DNA]</scope>
    <source>
        <strain evidence="2 3">VAND</strain>
    </source>
</reference>
<feature type="compositionally biased region" description="Basic and acidic residues" evidence="1">
    <location>
        <begin position="289"/>
        <end position="302"/>
    </location>
</feature>
<feature type="compositionally biased region" description="Low complexity" evidence="1">
    <location>
        <begin position="196"/>
        <end position="206"/>
    </location>
</feature>
<reference evidence="2 3" key="2">
    <citation type="journal article" date="2015" name="Eukaryot. Cell">
        <title>Genetic mapping reveals that sinefungin resistance in Toxoplasma gondii is controlled by a putative amino acid transporter locus that can be used as a negative selectable marker.</title>
        <authorList>
            <person name="Behnke M.S."/>
            <person name="Khan A."/>
            <person name="Sibley L.D."/>
        </authorList>
    </citation>
    <scope>NUCLEOTIDE SEQUENCE [LARGE SCALE GENOMIC DNA]</scope>
    <source>
        <strain evidence="2 3">VAND</strain>
    </source>
</reference>
<evidence type="ECO:0000313" key="3">
    <source>
        <dbReference type="Proteomes" id="UP000028840"/>
    </source>
</evidence>
<feature type="compositionally biased region" description="Gly residues" evidence="1">
    <location>
        <begin position="535"/>
        <end position="550"/>
    </location>
</feature>
<evidence type="ECO:0000256" key="1">
    <source>
        <dbReference type="SAM" id="MobiDB-lite"/>
    </source>
</evidence>
<dbReference type="AlphaFoldDB" id="A0A086PRU1"/>
<feature type="compositionally biased region" description="Basic and acidic residues" evidence="1">
    <location>
        <begin position="804"/>
        <end position="815"/>
    </location>
</feature>
<feature type="region of interest" description="Disordered" evidence="1">
    <location>
        <begin position="1"/>
        <end position="20"/>
    </location>
</feature>
<feature type="region of interest" description="Disordered" evidence="1">
    <location>
        <begin position="796"/>
        <end position="830"/>
    </location>
</feature>
<feature type="region of interest" description="Disordered" evidence="1">
    <location>
        <begin position="1000"/>
        <end position="1124"/>
    </location>
</feature>
<gene>
    <name evidence="2" type="ORF">TGVAND_229770</name>
</gene>
<feature type="compositionally biased region" description="Acidic residues" evidence="1">
    <location>
        <begin position="1208"/>
        <end position="1230"/>
    </location>
</feature>
<evidence type="ECO:0000313" key="2">
    <source>
        <dbReference type="EMBL" id="KFH03073.1"/>
    </source>
</evidence>
<dbReference type="OrthoDB" id="10457214at2759"/>
<feature type="compositionally biased region" description="Basic and acidic residues" evidence="1">
    <location>
        <begin position="1029"/>
        <end position="1039"/>
    </location>
</feature>
<feature type="compositionally biased region" description="Gly residues" evidence="1">
    <location>
        <begin position="262"/>
        <end position="274"/>
    </location>
</feature>